<evidence type="ECO:0000313" key="1">
    <source>
        <dbReference type="EMBL" id="SDQ98216.1"/>
    </source>
</evidence>
<proteinExistence type="predicted"/>
<gene>
    <name evidence="1" type="ORF">SAMN04489842_1898</name>
</gene>
<dbReference type="EMBL" id="FNLC01000002">
    <property type="protein sequence ID" value="SDQ98216.1"/>
    <property type="molecule type" value="Genomic_DNA"/>
</dbReference>
<name>A0A1H1FCN7_NATTX</name>
<sequence>MTMQTQKHRSAKAVASVPESLESAQAKLVYIYLEAADGATIDDLGEALAMKKIDILSVLNSLSSRDFVAKRGEEYVVA</sequence>
<keyword evidence="2" id="KW-1185">Reference proteome</keyword>
<reference evidence="2" key="1">
    <citation type="submission" date="2016-10" db="EMBL/GenBank/DDBJ databases">
        <authorList>
            <person name="Varghese N."/>
            <person name="Submissions S."/>
        </authorList>
    </citation>
    <scope>NUCLEOTIDE SEQUENCE [LARGE SCALE GENOMIC DNA]</scope>
    <source>
        <strain evidence="2">DSM 24767</strain>
    </source>
</reference>
<dbReference type="AlphaFoldDB" id="A0A1H1FCN7"/>
<protein>
    <recommendedName>
        <fullName evidence="3">MarR family transcriptional regulator</fullName>
    </recommendedName>
</protein>
<evidence type="ECO:0008006" key="3">
    <source>
        <dbReference type="Google" id="ProtNLM"/>
    </source>
</evidence>
<evidence type="ECO:0000313" key="2">
    <source>
        <dbReference type="Proteomes" id="UP000198848"/>
    </source>
</evidence>
<accession>A0A1H1FCN7</accession>
<organism evidence="1 2">
    <name type="scientific">Natronobacterium texcoconense</name>
    <dbReference type="NCBI Taxonomy" id="1095778"/>
    <lineage>
        <taxon>Archaea</taxon>
        <taxon>Methanobacteriati</taxon>
        <taxon>Methanobacteriota</taxon>
        <taxon>Stenosarchaea group</taxon>
        <taxon>Halobacteria</taxon>
        <taxon>Halobacteriales</taxon>
        <taxon>Natrialbaceae</taxon>
        <taxon>Natronobacterium</taxon>
    </lineage>
</organism>
<dbReference type="Proteomes" id="UP000198848">
    <property type="component" value="Unassembled WGS sequence"/>
</dbReference>